<accession>A0ABW0Q1J0</accession>
<dbReference type="SUPFAM" id="SSF52833">
    <property type="entry name" value="Thioredoxin-like"/>
    <property type="match status" value="1"/>
</dbReference>
<feature type="domain" description="Alkyl hydroperoxide reductase subunit C/ Thiol specific antioxidant" evidence="1">
    <location>
        <begin position="13"/>
        <end position="143"/>
    </location>
</feature>
<dbReference type="RefSeq" id="WP_266344504.1">
    <property type="nucleotide sequence ID" value="NZ_JAPKNH010000005.1"/>
</dbReference>
<evidence type="ECO:0000313" key="2">
    <source>
        <dbReference type="EMBL" id="MFC5518735.1"/>
    </source>
</evidence>
<dbReference type="EMBL" id="JBHSML010000014">
    <property type="protein sequence ID" value="MFC5518735.1"/>
    <property type="molecule type" value="Genomic_DNA"/>
</dbReference>
<dbReference type="InterPro" id="IPR000866">
    <property type="entry name" value="AhpC/TSA"/>
</dbReference>
<gene>
    <name evidence="2" type="ORF">ACFPP9_23370</name>
</gene>
<proteinExistence type="predicted"/>
<keyword evidence="3" id="KW-1185">Reference proteome</keyword>
<dbReference type="Proteomes" id="UP001596150">
    <property type="component" value="Unassembled WGS sequence"/>
</dbReference>
<protein>
    <submittedName>
        <fullName evidence="2">Redoxin domain-containing protein</fullName>
    </submittedName>
</protein>
<comment type="caution">
    <text evidence="2">The sequence shown here is derived from an EMBL/GenBank/DDBJ whole genome shotgun (WGS) entry which is preliminary data.</text>
</comment>
<dbReference type="Gene3D" id="3.40.30.10">
    <property type="entry name" value="Glutaredoxin"/>
    <property type="match status" value="1"/>
</dbReference>
<sequence length="169" mass="18825">MDLPFLDSVDDLPIDLDAHCQGRRAVLIFYPGGWEGASNIALRTFQAEVARFEAASVRLVAVTPELPHFARQTSDRNGLSFAVAVDQACRFTRSLGCGFKLPVPLRRIVRDHGLRLNIWNGEGSYNLPMPVVLLLDKGRRVRWIDTAHAVDALDPERVLRAIVHLGSDE</sequence>
<name>A0ABW0Q1J0_9HYPH</name>
<evidence type="ECO:0000259" key="1">
    <source>
        <dbReference type="Pfam" id="PF00578"/>
    </source>
</evidence>
<evidence type="ECO:0000313" key="3">
    <source>
        <dbReference type="Proteomes" id="UP001596150"/>
    </source>
</evidence>
<organism evidence="2 3">
    <name type="scientific">Kaistia terrae</name>
    <dbReference type="NCBI Taxonomy" id="537017"/>
    <lineage>
        <taxon>Bacteria</taxon>
        <taxon>Pseudomonadati</taxon>
        <taxon>Pseudomonadota</taxon>
        <taxon>Alphaproteobacteria</taxon>
        <taxon>Hyphomicrobiales</taxon>
        <taxon>Kaistiaceae</taxon>
        <taxon>Kaistia</taxon>
    </lineage>
</organism>
<reference evidence="3" key="1">
    <citation type="journal article" date="2019" name="Int. J. Syst. Evol. Microbiol.">
        <title>The Global Catalogue of Microorganisms (GCM) 10K type strain sequencing project: providing services to taxonomists for standard genome sequencing and annotation.</title>
        <authorList>
            <consortium name="The Broad Institute Genomics Platform"/>
            <consortium name="The Broad Institute Genome Sequencing Center for Infectious Disease"/>
            <person name="Wu L."/>
            <person name="Ma J."/>
        </authorList>
    </citation>
    <scope>NUCLEOTIDE SEQUENCE [LARGE SCALE GENOMIC DNA]</scope>
    <source>
        <strain evidence="3">KACC 12633</strain>
    </source>
</reference>
<dbReference type="Pfam" id="PF00578">
    <property type="entry name" value="AhpC-TSA"/>
    <property type="match status" value="1"/>
</dbReference>
<dbReference type="InterPro" id="IPR036249">
    <property type="entry name" value="Thioredoxin-like_sf"/>
</dbReference>